<gene>
    <name evidence="8" type="ORF">ACFQZJ_00140</name>
</gene>
<dbReference type="Pfam" id="PF02826">
    <property type="entry name" value="2-Hacid_dh_C"/>
    <property type="match status" value="1"/>
</dbReference>
<comment type="caution">
    <text evidence="8">The sequence shown here is derived from an EMBL/GenBank/DDBJ whole genome shotgun (WGS) entry which is preliminary data.</text>
</comment>
<reference evidence="9" key="1">
    <citation type="journal article" date="2019" name="Int. J. Syst. Evol. Microbiol.">
        <title>The Global Catalogue of Microorganisms (GCM) 10K type strain sequencing project: providing services to taxonomists for standard genome sequencing and annotation.</title>
        <authorList>
            <consortium name="The Broad Institute Genomics Platform"/>
            <consortium name="The Broad Institute Genome Sequencing Center for Infectious Disease"/>
            <person name="Wu L."/>
            <person name="Ma J."/>
        </authorList>
    </citation>
    <scope>NUCLEOTIDE SEQUENCE [LARGE SCALE GENOMIC DNA]</scope>
    <source>
        <strain evidence="9">CCUG 61948</strain>
    </source>
</reference>
<evidence type="ECO:0000259" key="6">
    <source>
        <dbReference type="Pfam" id="PF00389"/>
    </source>
</evidence>
<protein>
    <submittedName>
        <fullName evidence="8">Phosphoglycerate dehydrogenase</fullName>
    </submittedName>
</protein>
<dbReference type="InterPro" id="IPR006140">
    <property type="entry name" value="D-isomer_DH_NAD-bd"/>
</dbReference>
<evidence type="ECO:0000256" key="4">
    <source>
        <dbReference type="ARBA" id="ARBA00023027"/>
    </source>
</evidence>
<evidence type="ECO:0000313" key="8">
    <source>
        <dbReference type="EMBL" id="MFD0795851.1"/>
    </source>
</evidence>
<keyword evidence="3 5" id="KW-0560">Oxidoreductase</keyword>
<name>A0ABW3AXV4_9FLAO</name>
<dbReference type="InterPro" id="IPR036291">
    <property type="entry name" value="NAD(P)-bd_dom_sf"/>
</dbReference>
<dbReference type="PROSITE" id="PS00670">
    <property type="entry name" value="D_2_HYDROXYACID_DH_2"/>
    <property type="match status" value="1"/>
</dbReference>
<feature type="domain" description="D-isomer specific 2-hydroxyacid dehydrogenase catalytic" evidence="6">
    <location>
        <begin position="17"/>
        <end position="309"/>
    </location>
</feature>
<dbReference type="Pfam" id="PF00389">
    <property type="entry name" value="2-Hacid_dh"/>
    <property type="match status" value="1"/>
</dbReference>
<keyword evidence="4" id="KW-0520">NAD</keyword>
<evidence type="ECO:0000256" key="5">
    <source>
        <dbReference type="RuleBase" id="RU003719"/>
    </source>
</evidence>
<sequence>MKVLLTSTSFQDTPGRHQKLLEAQGYELDTLRGPILEEELLPIIGNYDAVICGDDEYTEKVLIKGFKGRLRYISKYGVGLDRIDLDAAKKLGIPVTNCPGVNQVSVSEHVLALLFTFEKNVHLQYNSTKEGSWQRWVGHEIQGKTIGIVGLGAVGKELAKKSCALGMQVMAFDIFEDKDFLKTHCDVRFVSGLDEIYEHADVISLHVPHTAESEHMIGEEVIFEKLKRNPIIINTSRGMLVDSNAIIKGLKQAKIRGYLTDVLAHEPMLDSEVLKGVENVIITPHVGSRTFQSVERQGTMAVNNLIELIK</sequence>
<feature type="domain" description="D-isomer specific 2-hydroxyacid dehydrogenase NAD-binding" evidence="7">
    <location>
        <begin position="111"/>
        <end position="287"/>
    </location>
</feature>
<dbReference type="InterPro" id="IPR029752">
    <property type="entry name" value="D-isomer_DH_CS1"/>
</dbReference>
<proteinExistence type="inferred from homology"/>
<dbReference type="InterPro" id="IPR006139">
    <property type="entry name" value="D-isomer_2_OHA_DH_cat_dom"/>
</dbReference>
<organism evidence="8 9">
    <name type="scientific">Maribacter chungangensis</name>
    <dbReference type="NCBI Taxonomy" id="1069117"/>
    <lineage>
        <taxon>Bacteria</taxon>
        <taxon>Pseudomonadati</taxon>
        <taxon>Bacteroidota</taxon>
        <taxon>Flavobacteriia</taxon>
        <taxon>Flavobacteriales</taxon>
        <taxon>Flavobacteriaceae</taxon>
        <taxon>Maribacter</taxon>
    </lineage>
</organism>
<evidence type="ECO:0000256" key="1">
    <source>
        <dbReference type="ARBA" id="ARBA00005854"/>
    </source>
</evidence>
<dbReference type="PANTHER" id="PTHR42789">
    <property type="entry name" value="D-ISOMER SPECIFIC 2-HYDROXYACID DEHYDROGENASE FAMILY PROTEIN (AFU_ORTHOLOGUE AFUA_6G10090)"/>
    <property type="match status" value="1"/>
</dbReference>
<dbReference type="PANTHER" id="PTHR42789:SF1">
    <property type="entry name" value="D-ISOMER SPECIFIC 2-HYDROXYACID DEHYDROGENASE FAMILY PROTEIN (AFU_ORTHOLOGUE AFUA_6G10090)"/>
    <property type="match status" value="1"/>
</dbReference>
<keyword evidence="9" id="KW-1185">Reference proteome</keyword>
<dbReference type="Proteomes" id="UP001597012">
    <property type="component" value="Unassembled WGS sequence"/>
</dbReference>
<dbReference type="Gene3D" id="3.40.50.720">
    <property type="entry name" value="NAD(P)-binding Rossmann-like Domain"/>
    <property type="match status" value="2"/>
</dbReference>
<evidence type="ECO:0000256" key="3">
    <source>
        <dbReference type="ARBA" id="ARBA00023002"/>
    </source>
</evidence>
<dbReference type="SUPFAM" id="SSF51735">
    <property type="entry name" value="NAD(P)-binding Rossmann-fold domains"/>
    <property type="match status" value="1"/>
</dbReference>
<accession>A0ABW3AXV4</accession>
<evidence type="ECO:0000256" key="2">
    <source>
        <dbReference type="ARBA" id="ARBA00022605"/>
    </source>
</evidence>
<keyword evidence="2" id="KW-0028">Amino-acid biosynthesis</keyword>
<dbReference type="EMBL" id="JBHTHY010000003">
    <property type="protein sequence ID" value="MFD0795851.1"/>
    <property type="molecule type" value="Genomic_DNA"/>
</dbReference>
<dbReference type="CDD" id="cd12172">
    <property type="entry name" value="PGDH_like_2"/>
    <property type="match status" value="1"/>
</dbReference>
<dbReference type="RefSeq" id="WP_379931515.1">
    <property type="nucleotide sequence ID" value="NZ_JBHTHY010000003.1"/>
</dbReference>
<dbReference type="InterPro" id="IPR050857">
    <property type="entry name" value="D-2-hydroxyacid_DH"/>
</dbReference>
<dbReference type="SUPFAM" id="SSF52283">
    <property type="entry name" value="Formate/glycerate dehydrogenase catalytic domain-like"/>
    <property type="match status" value="1"/>
</dbReference>
<evidence type="ECO:0000313" key="9">
    <source>
        <dbReference type="Proteomes" id="UP001597012"/>
    </source>
</evidence>
<comment type="similarity">
    <text evidence="1 5">Belongs to the D-isomer specific 2-hydroxyacid dehydrogenase family.</text>
</comment>
<evidence type="ECO:0000259" key="7">
    <source>
        <dbReference type="Pfam" id="PF02826"/>
    </source>
</evidence>
<dbReference type="PROSITE" id="PS00065">
    <property type="entry name" value="D_2_HYDROXYACID_DH_1"/>
    <property type="match status" value="1"/>
</dbReference>
<dbReference type="InterPro" id="IPR029753">
    <property type="entry name" value="D-isomer_DH_CS"/>
</dbReference>
<dbReference type="PROSITE" id="PS00671">
    <property type="entry name" value="D_2_HYDROXYACID_DH_3"/>
    <property type="match status" value="1"/>
</dbReference>